<reference evidence="1 2" key="1">
    <citation type="submission" date="2019-05" db="EMBL/GenBank/DDBJ databases">
        <title>Dyadobacter AR-3-8 sp. nov., isolated from arctic soil.</title>
        <authorList>
            <person name="Chaudhary D.K."/>
        </authorList>
    </citation>
    <scope>NUCLEOTIDE SEQUENCE [LARGE SCALE GENOMIC DNA]</scope>
    <source>
        <strain evidence="1 2">AR-3-8</strain>
    </source>
</reference>
<keyword evidence="2" id="KW-1185">Reference proteome</keyword>
<dbReference type="Proteomes" id="UP000304900">
    <property type="component" value="Unassembled WGS sequence"/>
</dbReference>
<evidence type="ECO:0000313" key="2">
    <source>
        <dbReference type="Proteomes" id="UP000304900"/>
    </source>
</evidence>
<evidence type="ECO:0000313" key="1">
    <source>
        <dbReference type="EMBL" id="TKT91558.1"/>
    </source>
</evidence>
<gene>
    <name evidence="1" type="ORF">FDK13_14410</name>
</gene>
<organism evidence="1 2">
    <name type="scientific">Dyadobacter frigoris</name>
    <dbReference type="NCBI Taxonomy" id="2576211"/>
    <lineage>
        <taxon>Bacteria</taxon>
        <taxon>Pseudomonadati</taxon>
        <taxon>Bacteroidota</taxon>
        <taxon>Cytophagia</taxon>
        <taxon>Cytophagales</taxon>
        <taxon>Spirosomataceae</taxon>
        <taxon>Dyadobacter</taxon>
    </lineage>
</organism>
<comment type="caution">
    <text evidence="1">The sequence shown here is derived from an EMBL/GenBank/DDBJ whole genome shotgun (WGS) entry which is preliminary data.</text>
</comment>
<dbReference type="OrthoDB" id="1341942at2"/>
<dbReference type="EMBL" id="SZVO01000006">
    <property type="protein sequence ID" value="TKT91558.1"/>
    <property type="molecule type" value="Genomic_DNA"/>
</dbReference>
<dbReference type="AlphaFoldDB" id="A0A4U6D651"/>
<accession>A0A4U6D651</accession>
<dbReference type="RefSeq" id="WP_137340705.1">
    <property type="nucleotide sequence ID" value="NZ_SZVO01000006.1"/>
</dbReference>
<sequence length="190" mass="21767">MKNVFVVILLFIAVKSQGQIYKPENFRPEIYLDSVKYGSFPNFDIHQIDSISISKENKKVPEGQIFIKSKNPKNLHLLSILDITARYKKNALTPTIYMLDNEILKEVSTFRIDSSYILKVEVLKGSETDYLNTQFPDLTILNIVTRTEKNIAKENEIRIRGIEKRSVPQPNTDAQGNTIFRIRGVSTASM</sequence>
<name>A0A4U6D651_9BACT</name>
<protein>
    <submittedName>
        <fullName evidence="1">Uncharacterized protein</fullName>
    </submittedName>
</protein>
<proteinExistence type="predicted"/>